<name>A0A2P2PRL1_RHIMU</name>
<accession>A0A2P2PRL1</accession>
<evidence type="ECO:0000313" key="1">
    <source>
        <dbReference type="EMBL" id="MBX57374.1"/>
    </source>
</evidence>
<dbReference type="AlphaFoldDB" id="A0A2P2PRL1"/>
<sequence length="28" mass="3239">MLFGPLIHTEEALKGLDTTKRKQIIKEQ</sequence>
<dbReference type="EMBL" id="GGEC01076890">
    <property type="protein sequence ID" value="MBX57374.1"/>
    <property type="molecule type" value="Transcribed_RNA"/>
</dbReference>
<proteinExistence type="predicted"/>
<organism evidence="1">
    <name type="scientific">Rhizophora mucronata</name>
    <name type="common">Asiatic mangrove</name>
    <dbReference type="NCBI Taxonomy" id="61149"/>
    <lineage>
        <taxon>Eukaryota</taxon>
        <taxon>Viridiplantae</taxon>
        <taxon>Streptophyta</taxon>
        <taxon>Embryophyta</taxon>
        <taxon>Tracheophyta</taxon>
        <taxon>Spermatophyta</taxon>
        <taxon>Magnoliopsida</taxon>
        <taxon>eudicotyledons</taxon>
        <taxon>Gunneridae</taxon>
        <taxon>Pentapetalae</taxon>
        <taxon>rosids</taxon>
        <taxon>fabids</taxon>
        <taxon>Malpighiales</taxon>
        <taxon>Rhizophoraceae</taxon>
        <taxon>Rhizophora</taxon>
    </lineage>
</organism>
<protein>
    <submittedName>
        <fullName evidence="1">Uncharacterized protein</fullName>
    </submittedName>
</protein>
<reference evidence="1" key="1">
    <citation type="submission" date="2018-02" db="EMBL/GenBank/DDBJ databases">
        <title>Rhizophora mucronata_Transcriptome.</title>
        <authorList>
            <person name="Meera S.P."/>
            <person name="Sreeshan A."/>
            <person name="Augustine A."/>
        </authorList>
    </citation>
    <scope>NUCLEOTIDE SEQUENCE</scope>
    <source>
        <tissue evidence="1">Leaf</tissue>
    </source>
</reference>